<keyword evidence="1" id="KW-1133">Transmembrane helix</keyword>
<organism evidence="2 3">
    <name type="scientific">Colocasia esculenta</name>
    <name type="common">Wild taro</name>
    <name type="synonym">Arum esculentum</name>
    <dbReference type="NCBI Taxonomy" id="4460"/>
    <lineage>
        <taxon>Eukaryota</taxon>
        <taxon>Viridiplantae</taxon>
        <taxon>Streptophyta</taxon>
        <taxon>Embryophyta</taxon>
        <taxon>Tracheophyta</taxon>
        <taxon>Spermatophyta</taxon>
        <taxon>Magnoliopsida</taxon>
        <taxon>Liliopsida</taxon>
        <taxon>Araceae</taxon>
        <taxon>Aroideae</taxon>
        <taxon>Colocasieae</taxon>
        <taxon>Colocasia</taxon>
    </lineage>
</organism>
<dbReference type="Proteomes" id="UP000652761">
    <property type="component" value="Unassembled WGS sequence"/>
</dbReference>
<comment type="caution">
    <text evidence="2">The sequence shown here is derived from an EMBL/GenBank/DDBJ whole genome shotgun (WGS) entry which is preliminary data.</text>
</comment>
<sequence>MWMESTALSPPRTAALCLPRFCRWRRGGSCRGVVLVEGFSPLRVSSSFFRSSPNRRNPRKPLPQDQKLEFFFDVEEFTDRASADLRRLSLSTEVRLRRFISTAKEAYHDLRTSVRVERGRRVVFSCNRSSLLFVADMLLWSAVAVALFRVLAWLVTGFGRSWSFANWWIVRRDRSLGGREVVVGRRTRAEGVEWRSSRALRSPLSPPRGVEMRTAGVTAMQRVSREEKLPEWWPAPVPASPVKALGKEELQREANRLVRGKQTRDLLIKMSDLVRKLALLGRMEDYIVLKVGGTIIVLN</sequence>
<proteinExistence type="predicted"/>
<dbReference type="PANTHER" id="PTHR35830">
    <property type="entry name" value="OS05G0299200 PROTEIN"/>
    <property type="match status" value="1"/>
</dbReference>
<evidence type="ECO:0000313" key="3">
    <source>
        <dbReference type="Proteomes" id="UP000652761"/>
    </source>
</evidence>
<keyword evidence="1" id="KW-0812">Transmembrane</keyword>
<evidence type="ECO:0000313" key="2">
    <source>
        <dbReference type="EMBL" id="MQL71164.1"/>
    </source>
</evidence>
<feature type="transmembrane region" description="Helical" evidence="1">
    <location>
        <begin position="131"/>
        <end position="155"/>
    </location>
</feature>
<name>A0A843TNT5_COLES</name>
<evidence type="ECO:0000256" key="1">
    <source>
        <dbReference type="SAM" id="Phobius"/>
    </source>
</evidence>
<reference evidence="2" key="1">
    <citation type="submission" date="2017-07" db="EMBL/GenBank/DDBJ databases">
        <title>Taro Niue Genome Assembly and Annotation.</title>
        <authorList>
            <person name="Atibalentja N."/>
            <person name="Keating K."/>
            <person name="Fields C.J."/>
        </authorList>
    </citation>
    <scope>NUCLEOTIDE SEQUENCE</scope>
    <source>
        <strain evidence="2">Niue_2</strain>
        <tissue evidence="2">Leaf</tissue>
    </source>
</reference>
<protein>
    <submittedName>
        <fullName evidence="2">Uncharacterized protein</fullName>
    </submittedName>
</protein>
<dbReference type="AlphaFoldDB" id="A0A843TNT5"/>
<gene>
    <name evidence="2" type="ORF">Taro_003448</name>
</gene>
<dbReference type="OrthoDB" id="1898167at2759"/>
<dbReference type="PANTHER" id="PTHR35830:SF1">
    <property type="entry name" value="OS05G0299200 PROTEIN"/>
    <property type="match status" value="1"/>
</dbReference>
<keyword evidence="3" id="KW-1185">Reference proteome</keyword>
<accession>A0A843TNT5</accession>
<keyword evidence="1" id="KW-0472">Membrane</keyword>
<dbReference type="EMBL" id="NMUH01000089">
    <property type="protein sequence ID" value="MQL71164.1"/>
    <property type="molecule type" value="Genomic_DNA"/>
</dbReference>